<dbReference type="Pfam" id="PF13899">
    <property type="entry name" value="Thioredoxin_7"/>
    <property type="match status" value="1"/>
</dbReference>
<dbReference type="PROSITE" id="PS00194">
    <property type="entry name" value="THIOREDOXIN_1"/>
    <property type="match status" value="1"/>
</dbReference>
<dbReference type="EMBL" id="LGRX02035658">
    <property type="protein sequence ID" value="KAK3233643.1"/>
    <property type="molecule type" value="Genomic_DNA"/>
</dbReference>
<sequence length="161" mass="18481">MLRKYAVIAATILLFSAVQAEDELLSSKVDWKSKVSDLEGIDFTTNTKPIMVLITKSWCGACKRLKAEFLSGNGEADEIYEYSQKFHMMSFVDDQEPKGEQWTEDGAYVPRLFFLSPQGDVMHSIINSQGNPKYKYFYMHLTQVKASMRKALRMFNLKVDL</sequence>
<feature type="domain" description="Thioredoxin" evidence="3">
    <location>
        <begin position="14"/>
        <end position="146"/>
    </location>
</feature>
<dbReference type="Proteomes" id="UP001190700">
    <property type="component" value="Unassembled WGS sequence"/>
</dbReference>
<dbReference type="InterPro" id="IPR051099">
    <property type="entry name" value="AGR/TXD"/>
</dbReference>
<accession>A0AAE0BCV9</accession>
<gene>
    <name evidence="4" type="ORF">CYMTET_56070</name>
</gene>
<dbReference type="InterPro" id="IPR017937">
    <property type="entry name" value="Thioredoxin_CS"/>
</dbReference>
<dbReference type="AlphaFoldDB" id="A0AAE0BCV9"/>
<keyword evidence="1 2" id="KW-0732">Signal</keyword>
<dbReference type="PANTHER" id="PTHR15337:SF11">
    <property type="entry name" value="THIOREDOXIN DOMAIN-CONTAINING PROTEIN"/>
    <property type="match status" value="1"/>
</dbReference>
<feature type="chain" id="PRO_5042171223" description="Thioredoxin domain-containing protein" evidence="2">
    <location>
        <begin position="21"/>
        <end position="161"/>
    </location>
</feature>
<dbReference type="InterPro" id="IPR013766">
    <property type="entry name" value="Thioredoxin_domain"/>
</dbReference>
<dbReference type="InterPro" id="IPR036249">
    <property type="entry name" value="Thioredoxin-like_sf"/>
</dbReference>
<protein>
    <recommendedName>
        <fullName evidence="3">Thioredoxin domain-containing protein</fullName>
    </recommendedName>
</protein>
<dbReference type="Gene3D" id="3.40.30.10">
    <property type="entry name" value="Glutaredoxin"/>
    <property type="match status" value="1"/>
</dbReference>
<dbReference type="GO" id="GO:0005783">
    <property type="term" value="C:endoplasmic reticulum"/>
    <property type="evidence" value="ECO:0007669"/>
    <property type="project" value="TreeGrafter"/>
</dbReference>
<evidence type="ECO:0000256" key="2">
    <source>
        <dbReference type="SAM" id="SignalP"/>
    </source>
</evidence>
<comment type="caution">
    <text evidence="4">The sequence shown here is derived from an EMBL/GenBank/DDBJ whole genome shotgun (WGS) entry which is preliminary data.</text>
</comment>
<dbReference type="PROSITE" id="PS51352">
    <property type="entry name" value="THIOREDOXIN_2"/>
    <property type="match status" value="1"/>
</dbReference>
<organism evidence="4 5">
    <name type="scientific">Cymbomonas tetramitiformis</name>
    <dbReference type="NCBI Taxonomy" id="36881"/>
    <lineage>
        <taxon>Eukaryota</taxon>
        <taxon>Viridiplantae</taxon>
        <taxon>Chlorophyta</taxon>
        <taxon>Pyramimonadophyceae</taxon>
        <taxon>Pyramimonadales</taxon>
        <taxon>Pyramimonadaceae</taxon>
        <taxon>Cymbomonas</taxon>
    </lineage>
</organism>
<evidence type="ECO:0000259" key="3">
    <source>
        <dbReference type="PROSITE" id="PS51352"/>
    </source>
</evidence>
<evidence type="ECO:0000313" key="5">
    <source>
        <dbReference type="Proteomes" id="UP001190700"/>
    </source>
</evidence>
<dbReference type="SUPFAM" id="SSF52833">
    <property type="entry name" value="Thioredoxin-like"/>
    <property type="match status" value="1"/>
</dbReference>
<evidence type="ECO:0000256" key="1">
    <source>
        <dbReference type="ARBA" id="ARBA00022729"/>
    </source>
</evidence>
<proteinExistence type="predicted"/>
<evidence type="ECO:0000313" key="4">
    <source>
        <dbReference type="EMBL" id="KAK3233643.1"/>
    </source>
</evidence>
<feature type="signal peptide" evidence="2">
    <location>
        <begin position="1"/>
        <end position="20"/>
    </location>
</feature>
<keyword evidence="5" id="KW-1185">Reference proteome</keyword>
<dbReference type="PANTHER" id="PTHR15337">
    <property type="entry name" value="ANTERIOR GRADIENT PROTEIN-RELATED"/>
    <property type="match status" value="1"/>
</dbReference>
<reference evidence="4 5" key="1">
    <citation type="journal article" date="2015" name="Genome Biol. Evol.">
        <title>Comparative Genomics of a Bacterivorous Green Alga Reveals Evolutionary Causalities and Consequences of Phago-Mixotrophic Mode of Nutrition.</title>
        <authorList>
            <person name="Burns J.A."/>
            <person name="Paasch A."/>
            <person name="Narechania A."/>
            <person name="Kim E."/>
        </authorList>
    </citation>
    <scope>NUCLEOTIDE SEQUENCE [LARGE SCALE GENOMIC DNA]</scope>
    <source>
        <strain evidence="4 5">PLY_AMNH</strain>
    </source>
</reference>
<name>A0AAE0BCV9_9CHLO</name>